<protein>
    <recommendedName>
        <fullName evidence="1">DUF7740 domain-containing protein</fullName>
    </recommendedName>
</protein>
<reference evidence="2 3" key="1">
    <citation type="submission" date="2019-05" db="EMBL/GenBank/DDBJ databases">
        <authorList>
            <person name="Moore K."/>
            <person name="O'Neill P."/>
            <person name="Farbos A."/>
            <person name="Studholme D.J."/>
        </authorList>
    </citation>
    <scope>NUCLEOTIDE SEQUENCE [LARGE SCALE GENOMIC DNA]</scope>
    <source>
        <strain evidence="2 3">DSM 9128</strain>
    </source>
</reference>
<evidence type="ECO:0000259" key="1">
    <source>
        <dbReference type="Pfam" id="PF24886"/>
    </source>
</evidence>
<proteinExistence type="predicted"/>
<dbReference type="InterPro" id="IPR056642">
    <property type="entry name" value="DUF7740"/>
</dbReference>
<feature type="domain" description="DUF7740" evidence="1">
    <location>
        <begin position="5"/>
        <end position="60"/>
    </location>
</feature>
<dbReference type="Pfam" id="PF24886">
    <property type="entry name" value="DUF7740"/>
    <property type="match status" value="1"/>
</dbReference>
<evidence type="ECO:0000313" key="2">
    <source>
        <dbReference type="EMBL" id="TLP68194.1"/>
    </source>
</evidence>
<reference evidence="3" key="2">
    <citation type="submission" date="2019-06" db="EMBL/GenBank/DDBJ databases">
        <title>AzeR, a transcriptional regulator that responds to azelaic acid in Pseudomonas nitroreducens.</title>
        <authorList>
            <person name="Bez C."/>
            <person name="Javvadi S.G."/>
            <person name="Bertani I."/>
            <person name="Devescovi G."/>
            <person name="Studholme D.J."/>
            <person name="Geller A."/>
            <person name="Levy A."/>
            <person name="Venturi V."/>
        </authorList>
    </citation>
    <scope>NUCLEOTIDE SEQUENCE [LARGE SCALE GENOMIC DNA]</scope>
    <source>
        <strain evidence="3">DSM 9128</strain>
    </source>
</reference>
<sequence>MELNSVDVVVAMALVLRIHGTADAVRQLAHRIRDKVCMEHRPKMRALARLENDDQVLRTALTIVQRATDALGIYPGQPFPIPAIQRVHAV</sequence>
<organism evidence="2 3">
    <name type="scientific">Pseudomonas nitroreducens</name>
    <dbReference type="NCBI Taxonomy" id="46680"/>
    <lineage>
        <taxon>Bacteria</taxon>
        <taxon>Pseudomonadati</taxon>
        <taxon>Pseudomonadota</taxon>
        <taxon>Gammaproteobacteria</taxon>
        <taxon>Pseudomonadales</taxon>
        <taxon>Pseudomonadaceae</taxon>
        <taxon>Pseudomonas</taxon>
    </lineage>
</organism>
<name>A0A5R8ZQ56_PSENT</name>
<dbReference type="EMBL" id="VASG01000014">
    <property type="protein sequence ID" value="TLP68194.1"/>
    <property type="molecule type" value="Genomic_DNA"/>
</dbReference>
<dbReference type="RefSeq" id="WP_138217133.1">
    <property type="nucleotide sequence ID" value="NZ_VASG01000014.1"/>
</dbReference>
<gene>
    <name evidence="2" type="ORF">FEA48_30525</name>
</gene>
<comment type="caution">
    <text evidence="2">The sequence shown here is derived from an EMBL/GenBank/DDBJ whole genome shotgun (WGS) entry which is preliminary data.</text>
</comment>
<evidence type="ECO:0000313" key="3">
    <source>
        <dbReference type="Proteomes" id="UP000307510"/>
    </source>
</evidence>
<accession>A0A5R8ZQ56</accession>
<dbReference type="AlphaFoldDB" id="A0A5R8ZQ56"/>
<dbReference type="Proteomes" id="UP000307510">
    <property type="component" value="Unassembled WGS sequence"/>
</dbReference>